<dbReference type="EMBL" id="KB456263">
    <property type="protein sequence ID" value="EMF13272.1"/>
    <property type="molecule type" value="Genomic_DNA"/>
</dbReference>
<name>M3B0F5_SPHMS</name>
<evidence type="ECO:0000256" key="6">
    <source>
        <dbReference type="ARBA" id="ARBA00022801"/>
    </source>
</evidence>
<gene>
    <name evidence="12" type="ORF">SEPMUDRAFT_148627</name>
</gene>
<feature type="signal peptide" evidence="11">
    <location>
        <begin position="1"/>
        <end position="19"/>
    </location>
</feature>
<evidence type="ECO:0000256" key="9">
    <source>
        <dbReference type="ARBA" id="ARBA00023295"/>
    </source>
</evidence>
<evidence type="ECO:0000256" key="1">
    <source>
        <dbReference type="ARBA" id="ARBA00001452"/>
    </source>
</evidence>
<dbReference type="Proteomes" id="UP000016931">
    <property type="component" value="Unassembled WGS sequence"/>
</dbReference>
<evidence type="ECO:0000256" key="7">
    <source>
        <dbReference type="ARBA" id="ARBA00023136"/>
    </source>
</evidence>
<dbReference type="GO" id="GO:0016052">
    <property type="term" value="P:carbohydrate catabolic process"/>
    <property type="evidence" value="ECO:0007669"/>
    <property type="project" value="InterPro"/>
</dbReference>
<evidence type="ECO:0000256" key="4">
    <source>
        <dbReference type="ARBA" id="ARBA00012350"/>
    </source>
</evidence>
<dbReference type="OMA" id="CGSKWYT"/>
<evidence type="ECO:0000256" key="8">
    <source>
        <dbReference type="ARBA" id="ARBA00023180"/>
    </source>
</evidence>
<evidence type="ECO:0000313" key="13">
    <source>
        <dbReference type="Proteomes" id="UP000016931"/>
    </source>
</evidence>
<organism evidence="12 13">
    <name type="scientific">Sphaerulina musiva (strain SO2202)</name>
    <name type="common">Poplar stem canker fungus</name>
    <name type="synonym">Septoria musiva</name>
    <dbReference type="NCBI Taxonomy" id="692275"/>
    <lineage>
        <taxon>Eukaryota</taxon>
        <taxon>Fungi</taxon>
        <taxon>Dikarya</taxon>
        <taxon>Ascomycota</taxon>
        <taxon>Pezizomycotina</taxon>
        <taxon>Dothideomycetes</taxon>
        <taxon>Dothideomycetidae</taxon>
        <taxon>Mycosphaerellales</taxon>
        <taxon>Mycosphaerellaceae</taxon>
        <taxon>Sphaerulina</taxon>
    </lineage>
</organism>
<dbReference type="InterPro" id="IPR008928">
    <property type="entry name" value="6-hairpin_glycosidase_sf"/>
</dbReference>
<keyword evidence="7" id="KW-0472">Membrane</keyword>
<feature type="chain" id="PRO_5004031965" description="Mannan endo-1,6-alpha-mannosidase" evidence="11">
    <location>
        <begin position="20"/>
        <end position="432"/>
    </location>
</feature>
<dbReference type="STRING" id="692275.M3B0F5"/>
<sequence>MLLATMLAALAAALPIATALDIDVDDPASIRAASQSLAFGLQSFYQNNMSNTASTAIGTLPAPLYWWQAGAMWGGMVDYWAYTNDSSYNAVITQALLAQVGPDWNYMPPAYFASLGNDDQAFWALAVLSAEEYGFPFPAGQRVSRWIDLAIAVWNTQVARWNTTNCGGGLKWQIFQSNKGYDYRNSISNGAFLQISARLARFTGNKTYVDWAERTWDWMDGVGLISSNYQVFDGSDDTINCTQLDHTQWTYNPAVLLYGTSIMANFTNEQVWKDRTEGLLTSIENTFFLPGGDINNSTDVMYEASCEPFGTCNNDQYSFKAYLARWLSKSAVVYPSIADNIAKRLRASAIAAGKSCSGPSQTQSCGQKWYTGGYDGSFGVGQQMSALETVQSLLLLNQTWSPRRAPRSESSVPIEAVPVTSPPKLRPRLRIF</sequence>
<dbReference type="GeneID" id="27902176"/>
<evidence type="ECO:0000256" key="2">
    <source>
        <dbReference type="ARBA" id="ARBA00004308"/>
    </source>
</evidence>
<evidence type="ECO:0000256" key="11">
    <source>
        <dbReference type="SAM" id="SignalP"/>
    </source>
</evidence>
<keyword evidence="5 11" id="KW-0732">Signal</keyword>
<dbReference type="PANTHER" id="PTHR12145:SF36">
    <property type="entry name" value="MANNAN ENDO-1,6-ALPHA-MANNOSIDASE DCW1"/>
    <property type="match status" value="1"/>
</dbReference>
<dbReference type="eggNOG" id="ENOG502RKGU">
    <property type="taxonomic scope" value="Eukaryota"/>
</dbReference>
<dbReference type="OrthoDB" id="4187847at2759"/>
<keyword evidence="9 10" id="KW-0326">Glycosidase</keyword>
<comment type="subcellular location">
    <subcellularLocation>
        <location evidence="2">Endomembrane system</location>
    </subcellularLocation>
</comment>
<keyword evidence="13" id="KW-1185">Reference proteome</keyword>
<dbReference type="AlphaFoldDB" id="M3B0F5"/>
<dbReference type="InterPro" id="IPR005198">
    <property type="entry name" value="Glyco_hydro_76"/>
</dbReference>
<dbReference type="GO" id="GO:0009272">
    <property type="term" value="P:fungal-type cell wall biogenesis"/>
    <property type="evidence" value="ECO:0007669"/>
    <property type="project" value="TreeGrafter"/>
</dbReference>
<evidence type="ECO:0000256" key="5">
    <source>
        <dbReference type="ARBA" id="ARBA00022729"/>
    </source>
</evidence>
<dbReference type="RefSeq" id="XP_016761393.1">
    <property type="nucleotide sequence ID" value="XM_016905039.1"/>
</dbReference>
<dbReference type="SUPFAM" id="SSF48208">
    <property type="entry name" value="Six-hairpin glycosidases"/>
    <property type="match status" value="1"/>
</dbReference>
<dbReference type="HOGENOM" id="CLU_025694_1_2_1"/>
<protein>
    <recommendedName>
        <fullName evidence="4 10">Mannan endo-1,6-alpha-mannosidase</fullName>
        <ecNumber evidence="4 10">3.2.1.101</ecNumber>
    </recommendedName>
</protein>
<dbReference type="EC" id="3.2.1.101" evidence="4 10"/>
<dbReference type="GO" id="GO:0008496">
    <property type="term" value="F:mannan endo-1,6-alpha-mannosidase activity"/>
    <property type="evidence" value="ECO:0007669"/>
    <property type="project" value="UniProtKB-UniRule"/>
</dbReference>
<dbReference type="InterPro" id="IPR014480">
    <property type="entry name" value="Mannan-1_6-alpha_mannosidase"/>
</dbReference>
<accession>M3B0F5</accession>
<dbReference type="PANTHER" id="PTHR12145">
    <property type="entry name" value="MANNAN ENDO-1,6-ALPHA-MANNOSIDASE DCW1"/>
    <property type="match status" value="1"/>
</dbReference>
<dbReference type="FunFam" id="1.50.10.20:FF:000006">
    <property type="entry name" value="Mannan endo-1,6-alpha-mannosidase"/>
    <property type="match status" value="1"/>
</dbReference>
<keyword evidence="8" id="KW-0325">Glycoprotein</keyword>
<comment type="similarity">
    <text evidence="3 10">Belongs to the glycosyl hydrolase 76 family.</text>
</comment>
<proteinExistence type="inferred from homology"/>
<dbReference type="Pfam" id="PF03663">
    <property type="entry name" value="Glyco_hydro_76"/>
    <property type="match status" value="1"/>
</dbReference>
<evidence type="ECO:0000256" key="10">
    <source>
        <dbReference type="PIRNR" id="PIRNR016302"/>
    </source>
</evidence>
<reference evidence="12 13" key="1">
    <citation type="journal article" date="2012" name="PLoS Pathog.">
        <title>Diverse lifestyles and strategies of plant pathogenesis encoded in the genomes of eighteen Dothideomycetes fungi.</title>
        <authorList>
            <person name="Ohm R.A."/>
            <person name="Feau N."/>
            <person name="Henrissat B."/>
            <person name="Schoch C.L."/>
            <person name="Horwitz B.A."/>
            <person name="Barry K.W."/>
            <person name="Condon B.J."/>
            <person name="Copeland A.C."/>
            <person name="Dhillon B."/>
            <person name="Glaser F."/>
            <person name="Hesse C.N."/>
            <person name="Kosti I."/>
            <person name="LaButti K."/>
            <person name="Lindquist E.A."/>
            <person name="Lucas S."/>
            <person name="Salamov A.A."/>
            <person name="Bradshaw R.E."/>
            <person name="Ciuffetti L."/>
            <person name="Hamelin R.C."/>
            <person name="Kema G.H.J."/>
            <person name="Lawrence C."/>
            <person name="Scott J.A."/>
            <person name="Spatafora J.W."/>
            <person name="Turgeon B.G."/>
            <person name="de Wit P.J.G.M."/>
            <person name="Zhong S."/>
            <person name="Goodwin S.B."/>
            <person name="Grigoriev I.V."/>
        </authorList>
    </citation>
    <scope>NUCLEOTIDE SEQUENCE [LARGE SCALE GENOMIC DNA]</scope>
    <source>
        <strain evidence="12 13">SO2202</strain>
    </source>
</reference>
<dbReference type="GO" id="GO:0012505">
    <property type="term" value="C:endomembrane system"/>
    <property type="evidence" value="ECO:0007669"/>
    <property type="project" value="UniProtKB-SubCell"/>
</dbReference>
<evidence type="ECO:0000313" key="12">
    <source>
        <dbReference type="EMBL" id="EMF13272.1"/>
    </source>
</evidence>
<keyword evidence="6 10" id="KW-0378">Hydrolase</keyword>
<comment type="catalytic activity">
    <reaction evidence="1 10">
        <text>Random hydrolysis of (1-&gt;6)-alpha-D-mannosidic linkages in unbranched (1-&gt;6)-mannans.</text>
        <dbReference type="EC" id="3.2.1.101"/>
    </reaction>
</comment>
<dbReference type="PIRSF" id="PIRSF016302">
    <property type="entry name" value="Man_a_manosd"/>
    <property type="match status" value="1"/>
</dbReference>
<evidence type="ECO:0000256" key="3">
    <source>
        <dbReference type="ARBA" id="ARBA00009699"/>
    </source>
</evidence>
<dbReference type="Gene3D" id="1.50.10.20">
    <property type="match status" value="1"/>
</dbReference>